<feature type="transmembrane region" description="Helical" evidence="2">
    <location>
        <begin position="124"/>
        <end position="144"/>
    </location>
</feature>
<keyword evidence="2" id="KW-0812">Transmembrane</keyword>
<name>A0A507QZC2_MONPU</name>
<dbReference type="Proteomes" id="UP000319663">
    <property type="component" value="Unassembled WGS sequence"/>
</dbReference>
<dbReference type="AlphaFoldDB" id="A0A507QZC2"/>
<comment type="caution">
    <text evidence="3">The sequence shown here is derived from an EMBL/GenBank/DDBJ whole genome shotgun (WGS) entry which is preliminary data.</text>
</comment>
<evidence type="ECO:0000313" key="4">
    <source>
        <dbReference type="Proteomes" id="UP000319663"/>
    </source>
</evidence>
<sequence length="175" mass="19186">MCKIINERNYDRLKDLLDRSKGKIVYGGVTINDCFLHAAAGGLPFGGVGDSGPGYYHGRHGVEAFTYKRVVVSLPNWLDKVMAGIRYPPYNTKYKKFFAVSKKLGLKRGETMEDQTIRSPGSCWSVTGLVAVTAVLAGVVAFLASPENKYRPSWLDKVLLNAQASLLVGSVKLWG</sequence>
<organism evidence="3 4">
    <name type="scientific">Monascus purpureus</name>
    <name type="common">Red mold</name>
    <name type="synonym">Monascus anka</name>
    <dbReference type="NCBI Taxonomy" id="5098"/>
    <lineage>
        <taxon>Eukaryota</taxon>
        <taxon>Fungi</taxon>
        <taxon>Dikarya</taxon>
        <taxon>Ascomycota</taxon>
        <taxon>Pezizomycotina</taxon>
        <taxon>Eurotiomycetes</taxon>
        <taxon>Eurotiomycetidae</taxon>
        <taxon>Eurotiales</taxon>
        <taxon>Aspergillaceae</taxon>
        <taxon>Monascus</taxon>
    </lineage>
</organism>
<proteinExistence type="predicted"/>
<evidence type="ECO:0008006" key="5">
    <source>
        <dbReference type="Google" id="ProtNLM"/>
    </source>
</evidence>
<dbReference type="STRING" id="5098.A0A507QZC2"/>
<dbReference type="SUPFAM" id="SSF53720">
    <property type="entry name" value="ALDH-like"/>
    <property type="match status" value="1"/>
</dbReference>
<dbReference type="PANTHER" id="PTHR43570">
    <property type="entry name" value="ALDEHYDE DEHYDROGENASE"/>
    <property type="match status" value="1"/>
</dbReference>
<dbReference type="Gene3D" id="3.40.605.10">
    <property type="entry name" value="Aldehyde Dehydrogenase, Chain A, domain 1"/>
    <property type="match status" value="1"/>
</dbReference>
<dbReference type="InterPro" id="IPR016162">
    <property type="entry name" value="Ald_DH_N"/>
</dbReference>
<evidence type="ECO:0000256" key="1">
    <source>
        <dbReference type="ARBA" id="ARBA00023002"/>
    </source>
</evidence>
<evidence type="ECO:0000313" key="3">
    <source>
        <dbReference type="EMBL" id="TQB73465.1"/>
    </source>
</evidence>
<evidence type="ECO:0000256" key="2">
    <source>
        <dbReference type="SAM" id="Phobius"/>
    </source>
</evidence>
<reference evidence="3 4" key="1">
    <citation type="submission" date="2019-06" db="EMBL/GenBank/DDBJ databases">
        <title>Wine fermentation using esterase from Monascus purpureus.</title>
        <authorList>
            <person name="Geng C."/>
            <person name="Zhang Y."/>
        </authorList>
    </citation>
    <scope>NUCLEOTIDE SEQUENCE [LARGE SCALE GENOMIC DNA]</scope>
    <source>
        <strain evidence="3">HQ1</strain>
    </source>
</reference>
<dbReference type="GO" id="GO:0005737">
    <property type="term" value="C:cytoplasm"/>
    <property type="evidence" value="ECO:0007669"/>
    <property type="project" value="TreeGrafter"/>
</dbReference>
<gene>
    <name evidence="3" type="ORF">MPDQ_005775</name>
</gene>
<keyword evidence="2" id="KW-1133">Transmembrane helix</keyword>
<dbReference type="GO" id="GO:0006081">
    <property type="term" value="P:aldehyde metabolic process"/>
    <property type="evidence" value="ECO:0007669"/>
    <property type="project" value="InterPro"/>
</dbReference>
<dbReference type="Gene3D" id="3.40.309.10">
    <property type="entry name" value="Aldehyde Dehydrogenase, Chain A, domain 2"/>
    <property type="match status" value="1"/>
</dbReference>
<keyword evidence="1" id="KW-0560">Oxidoreductase</keyword>
<dbReference type="GO" id="GO:0004029">
    <property type="term" value="F:aldehyde dehydrogenase (NAD+) activity"/>
    <property type="evidence" value="ECO:0007669"/>
    <property type="project" value="TreeGrafter"/>
</dbReference>
<dbReference type="InterPro" id="IPR012394">
    <property type="entry name" value="Aldehyde_DH_NAD(P)"/>
</dbReference>
<accession>A0A507QZC2</accession>
<keyword evidence="4" id="KW-1185">Reference proteome</keyword>
<dbReference type="EMBL" id="VIFY01000043">
    <property type="protein sequence ID" value="TQB73465.1"/>
    <property type="molecule type" value="Genomic_DNA"/>
</dbReference>
<dbReference type="InterPro" id="IPR016161">
    <property type="entry name" value="Ald_DH/histidinol_DH"/>
</dbReference>
<dbReference type="InterPro" id="IPR016163">
    <property type="entry name" value="Ald_DH_C"/>
</dbReference>
<protein>
    <recommendedName>
        <fullName evidence="5">Aldehyde dehydrogenase domain-containing protein</fullName>
    </recommendedName>
</protein>
<dbReference type="OrthoDB" id="440325at2759"/>
<dbReference type="PANTHER" id="PTHR43570:SF16">
    <property type="entry name" value="ALDEHYDE DEHYDROGENASE TYPE III, ISOFORM Q"/>
    <property type="match status" value="1"/>
</dbReference>
<keyword evidence="2" id="KW-0472">Membrane</keyword>